<dbReference type="AlphaFoldDB" id="A0A915DGS1"/>
<dbReference type="Proteomes" id="UP000887574">
    <property type="component" value="Unplaced"/>
</dbReference>
<dbReference type="SUPFAM" id="SSF49329">
    <property type="entry name" value="Cu,Zn superoxide dismutase-like"/>
    <property type="match status" value="1"/>
</dbReference>
<accession>A0A915DGS1</accession>
<reference evidence="2" key="1">
    <citation type="submission" date="2022-11" db="UniProtKB">
        <authorList>
            <consortium name="WormBaseParasite"/>
        </authorList>
    </citation>
    <scope>IDENTIFICATION</scope>
</reference>
<dbReference type="Gene3D" id="2.60.40.200">
    <property type="entry name" value="Superoxide dismutase, copper/zinc binding domain"/>
    <property type="match status" value="1"/>
</dbReference>
<evidence type="ECO:0000313" key="1">
    <source>
        <dbReference type="Proteomes" id="UP000887574"/>
    </source>
</evidence>
<dbReference type="WBParaSite" id="jg19709">
    <property type="protein sequence ID" value="jg19709"/>
    <property type="gene ID" value="jg19709"/>
</dbReference>
<name>A0A915DGS1_9BILA</name>
<dbReference type="GO" id="GO:0046872">
    <property type="term" value="F:metal ion binding"/>
    <property type="evidence" value="ECO:0007669"/>
    <property type="project" value="InterPro"/>
</dbReference>
<organism evidence="1 2">
    <name type="scientific">Ditylenchus dipsaci</name>
    <dbReference type="NCBI Taxonomy" id="166011"/>
    <lineage>
        <taxon>Eukaryota</taxon>
        <taxon>Metazoa</taxon>
        <taxon>Ecdysozoa</taxon>
        <taxon>Nematoda</taxon>
        <taxon>Chromadorea</taxon>
        <taxon>Rhabditida</taxon>
        <taxon>Tylenchina</taxon>
        <taxon>Tylenchomorpha</taxon>
        <taxon>Sphaerularioidea</taxon>
        <taxon>Anguinidae</taxon>
        <taxon>Anguininae</taxon>
        <taxon>Ditylenchus</taxon>
    </lineage>
</organism>
<keyword evidence="1" id="KW-1185">Reference proteome</keyword>
<dbReference type="InterPro" id="IPR036423">
    <property type="entry name" value="SOD-like_Cu/Zn_dom_sf"/>
</dbReference>
<proteinExistence type="predicted"/>
<protein>
    <submittedName>
        <fullName evidence="2">Uncharacterized protein</fullName>
    </submittedName>
</protein>
<sequence>MAKLNSESGRISGEVLFQQPYRSNAPILIKGHFTGLEPTRSYWVGIVEYGNLTEGCASMVTHYPTDRKHFRTSWAGTLGMLQQAMVGQNC</sequence>
<evidence type="ECO:0000313" key="2">
    <source>
        <dbReference type="WBParaSite" id="jg19709"/>
    </source>
</evidence>
<dbReference type="GO" id="GO:0006801">
    <property type="term" value="P:superoxide metabolic process"/>
    <property type="evidence" value="ECO:0007669"/>
    <property type="project" value="InterPro"/>
</dbReference>